<dbReference type="Proteomes" id="UP000282818">
    <property type="component" value="Unassembled WGS sequence"/>
</dbReference>
<dbReference type="GO" id="GO:0003735">
    <property type="term" value="F:structural constituent of ribosome"/>
    <property type="evidence" value="ECO:0007669"/>
    <property type="project" value="TreeGrafter"/>
</dbReference>
<dbReference type="InterPro" id="IPR023319">
    <property type="entry name" value="Tex-like_HTH_dom_sf"/>
</dbReference>
<dbReference type="InterPro" id="IPR055179">
    <property type="entry name" value="Tex-like_central_region"/>
</dbReference>
<dbReference type="PANTHER" id="PTHR10724">
    <property type="entry name" value="30S RIBOSOMAL PROTEIN S1"/>
    <property type="match status" value="1"/>
</dbReference>
<dbReference type="InterPro" id="IPR041692">
    <property type="entry name" value="HHH_9"/>
</dbReference>
<dbReference type="InterPro" id="IPR010994">
    <property type="entry name" value="RuvA_2-like"/>
</dbReference>
<dbReference type="SMART" id="SM00316">
    <property type="entry name" value="S1"/>
    <property type="match status" value="1"/>
</dbReference>
<dbReference type="Pfam" id="PF22706">
    <property type="entry name" value="Tex_central_region"/>
    <property type="match status" value="1"/>
</dbReference>
<feature type="region of interest" description="Disordered" evidence="1">
    <location>
        <begin position="712"/>
        <end position="740"/>
    </location>
</feature>
<dbReference type="Gene3D" id="1.10.3500.10">
    <property type="entry name" value="Tex N-terminal region-like"/>
    <property type="match status" value="1"/>
</dbReference>
<reference evidence="3 4" key="1">
    <citation type="submission" date="2019-01" db="EMBL/GenBank/DDBJ databases">
        <authorList>
            <person name="Chen W.-M."/>
        </authorList>
    </citation>
    <scope>NUCLEOTIDE SEQUENCE [LARGE SCALE GENOMIC DNA]</scope>
    <source>
        <strain evidence="3 4">HPM-16</strain>
    </source>
</reference>
<dbReference type="FunFam" id="3.30.420.140:FF:000001">
    <property type="entry name" value="RNA-binding transcriptional accessory protein"/>
    <property type="match status" value="1"/>
</dbReference>
<dbReference type="CDD" id="cd05685">
    <property type="entry name" value="S1_Tex"/>
    <property type="match status" value="1"/>
</dbReference>
<keyword evidence="4" id="KW-1185">Reference proteome</keyword>
<dbReference type="Pfam" id="PF16921">
    <property type="entry name" value="Tex_YqgF"/>
    <property type="match status" value="1"/>
</dbReference>
<dbReference type="Gene3D" id="1.10.150.310">
    <property type="entry name" value="Tex RuvX-like domain-like"/>
    <property type="match status" value="1"/>
</dbReference>
<dbReference type="InterPro" id="IPR050437">
    <property type="entry name" value="Ribos_protein_bS1-like"/>
</dbReference>
<dbReference type="PANTHER" id="PTHR10724:SF10">
    <property type="entry name" value="S1 RNA-BINDING DOMAIN-CONTAINING PROTEIN 1"/>
    <property type="match status" value="1"/>
</dbReference>
<evidence type="ECO:0000313" key="3">
    <source>
        <dbReference type="EMBL" id="RVU29729.1"/>
    </source>
</evidence>
<feature type="domain" description="S1 motif" evidence="2">
    <location>
        <begin position="644"/>
        <end position="713"/>
    </location>
</feature>
<sequence>MSLAQQIATELNIHSRQVEATIKLLDEGASVPFIARYRKEATGALDDTQLRDLTQRLGYLRELEQRRQTILQSIAEQGKLTDPLRASIEQADTKVRLEDLYLPFKPKRRTKAQIAREAGLEPLAQALLAGTANEPVTAANAFINPAADINTPTDALEGARMILLELFGEQADLVAQLRRWLWQHGVLQVRVIKSKANEHSKFRDYYSHDEALRQAPSHRALAVFRGQAEGELRVKVTLADSDTDQPYQLISKAMRLPAGRDANALWLSETARQCWDKKLHKQLETELLKQLRDSAEAEAIKVFARNLKDLLLAAPAGQKVTMGLDPGLRTGVKVAVVDATGKLIDHTTLFPHAPQKRWDEALNTLAKLAQRHHVELISIGNGTASRETEQLVNELKKRHPQLTLTSLMVSEAGASVYSASALAAAEFPDLDVAFRGAVSIARRLQDPLAELVKIEPKAIGVGQYQHDVDQKALGDSLAFVIEDCVNHVGVDLNTASVELLTQIAGLNATTAKNIVAFRDEHGRFAERRQLLKVPRLGNKAFEQCAAFLRIAGGTQPLDNSAVHPESYPLVDQMAASLKLSSHEIIGNQAQIQRLSAEQFMSDFGSYTVRDVIAELEKPGRDPRPEFRTATFQEGVETINDLHEGMQLEGVVTNVTNFGAFLDIGVHQDGLVHISQLADRFIKDPHDVVKAGDIVSVRVVEVDQPRRRIALSMKTEAAGGSVSAPPKPAPKQTKPRQQNSLAAGLKAAGFKLK</sequence>
<dbReference type="Gene3D" id="1.10.10.650">
    <property type="entry name" value="RuvA domain 2-like"/>
    <property type="match status" value="1"/>
</dbReference>
<dbReference type="PROSITE" id="PS50126">
    <property type="entry name" value="S1"/>
    <property type="match status" value="1"/>
</dbReference>
<accession>A0A437Q5E9</accession>
<evidence type="ECO:0000259" key="2">
    <source>
        <dbReference type="PROSITE" id="PS50126"/>
    </source>
</evidence>
<dbReference type="GO" id="GO:0006412">
    <property type="term" value="P:translation"/>
    <property type="evidence" value="ECO:0007669"/>
    <property type="project" value="TreeGrafter"/>
</dbReference>
<dbReference type="InterPro" id="IPR003029">
    <property type="entry name" value="S1_domain"/>
</dbReference>
<organism evidence="3 4">
    <name type="scientific">Neptunomonas marina</name>
    <dbReference type="NCBI Taxonomy" id="1815562"/>
    <lineage>
        <taxon>Bacteria</taxon>
        <taxon>Pseudomonadati</taxon>
        <taxon>Pseudomonadota</taxon>
        <taxon>Gammaproteobacteria</taxon>
        <taxon>Oceanospirillales</taxon>
        <taxon>Oceanospirillaceae</taxon>
        <taxon>Neptunomonas</taxon>
    </lineage>
</organism>
<dbReference type="FunFam" id="1.10.150.310:FF:000001">
    <property type="entry name" value="RNA-binding transcriptional accessory protein"/>
    <property type="match status" value="1"/>
</dbReference>
<dbReference type="GO" id="GO:0006139">
    <property type="term" value="P:nucleobase-containing compound metabolic process"/>
    <property type="evidence" value="ECO:0007669"/>
    <property type="project" value="InterPro"/>
</dbReference>
<dbReference type="AlphaFoldDB" id="A0A437Q5E9"/>
<dbReference type="Pfam" id="PF12836">
    <property type="entry name" value="HHH_3"/>
    <property type="match status" value="1"/>
</dbReference>
<dbReference type="RefSeq" id="WP_127695012.1">
    <property type="nucleotide sequence ID" value="NZ_SACQ01000007.1"/>
</dbReference>
<dbReference type="SUPFAM" id="SSF53098">
    <property type="entry name" value="Ribonuclease H-like"/>
    <property type="match status" value="1"/>
</dbReference>
<protein>
    <submittedName>
        <fullName evidence="3">RNA-binding transcriptional accessory protein</fullName>
    </submittedName>
</protein>
<dbReference type="FunFam" id="2.40.50.140:FF:000051">
    <property type="entry name" value="RNA-binding transcriptional accessory protein"/>
    <property type="match status" value="1"/>
</dbReference>
<dbReference type="InterPro" id="IPR006641">
    <property type="entry name" value="YqgF/RNaseH-like_dom"/>
</dbReference>
<dbReference type="SUPFAM" id="SSF50249">
    <property type="entry name" value="Nucleic acid-binding proteins"/>
    <property type="match status" value="1"/>
</dbReference>
<dbReference type="InterPro" id="IPR044146">
    <property type="entry name" value="S1_Tex"/>
</dbReference>
<dbReference type="SMART" id="SM00732">
    <property type="entry name" value="YqgFc"/>
    <property type="match status" value="1"/>
</dbReference>
<dbReference type="Gene3D" id="3.30.420.140">
    <property type="entry name" value="YqgF/RNase H-like domain"/>
    <property type="match status" value="1"/>
</dbReference>
<proteinExistence type="predicted"/>
<name>A0A437Q5E9_9GAMM</name>
<dbReference type="FunFam" id="1.10.10.650:FF:000001">
    <property type="entry name" value="S1 RNA-binding domain 1"/>
    <property type="match status" value="1"/>
</dbReference>
<evidence type="ECO:0000313" key="4">
    <source>
        <dbReference type="Proteomes" id="UP000282818"/>
    </source>
</evidence>
<dbReference type="Gene3D" id="2.40.50.140">
    <property type="entry name" value="Nucleic acid-binding proteins"/>
    <property type="match status" value="1"/>
</dbReference>
<dbReference type="SUPFAM" id="SSF158832">
    <property type="entry name" value="Tex N-terminal region-like"/>
    <property type="match status" value="1"/>
</dbReference>
<gene>
    <name evidence="3" type="ORF">EOE65_14345</name>
</gene>
<dbReference type="SUPFAM" id="SSF47781">
    <property type="entry name" value="RuvA domain 2-like"/>
    <property type="match status" value="2"/>
</dbReference>
<dbReference type="Pfam" id="PF17674">
    <property type="entry name" value="HHH_9"/>
    <property type="match status" value="1"/>
</dbReference>
<dbReference type="InterPro" id="IPR037027">
    <property type="entry name" value="YqgF/RNaseH-like_dom_sf"/>
</dbReference>
<dbReference type="InterPro" id="IPR012337">
    <property type="entry name" value="RNaseH-like_sf"/>
</dbReference>
<evidence type="ECO:0000256" key="1">
    <source>
        <dbReference type="SAM" id="MobiDB-lite"/>
    </source>
</evidence>
<dbReference type="GO" id="GO:0003729">
    <property type="term" value="F:mRNA binding"/>
    <property type="evidence" value="ECO:0007669"/>
    <property type="project" value="UniProtKB-ARBA"/>
</dbReference>
<dbReference type="InterPro" id="IPR018974">
    <property type="entry name" value="Tex-like_N"/>
</dbReference>
<dbReference type="InterPro" id="IPR023323">
    <property type="entry name" value="Tex-like_dom_sf"/>
</dbReference>
<comment type="caution">
    <text evidence="3">The sequence shown here is derived from an EMBL/GenBank/DDBJ whole genome shotgun (WGS) entry which is preliminary data.</text>
</comment>
<feature type="compositionally biased region" description="Low complexity" evidence="1">
    <location>
        <begin position="729"/>
        <end position="740"/>
    </location>
</feature>
<dbReference type="InterPro" id="IPR012340">
    <property type="entry name" value="NA-bd_OB-fold"/>
</dbReference>
<dbReference type="InterPro" id="IPR032639">
    <property type="entry name" value="Tex_YqgF"/>
</dbReference>
<dbReference type="EMBL" id="SACQ01000007">
    <property type="protein sequence ID" value="RVU29729.1"/>
    <property type="molecule type" value="Genomic_DNA"/>
</dbReference>
<dbReference type="Pfam" id="PF00575">
    <property type="entry name" value="S1"/>
    <property type="match status" value="1"/>
</dbReference>
<dbReference type="Pfam" id="PF09371">
    <property type="entry name" value="Tex_N"/>
    <property type="match status" value="1"/>
</dbReference>
<dbReference type="GO" id="GO:0005829">
    <property type="term" value="C:cytosol"/>
    <property type="evidence" value="ECO:0007669"/>
    <property type="project" value="TreeGrafter"/>
</dbReference>